<dbReference type="PROSITE" id="PS51519">
    <property type="entry name" value="RWP_RK"/>
    <property type="match status" value="1"/>
</dbReference>
<feature type="region of interest" description="Disordered" evidence="7">
    <location>
        <begin position="256"/>
        <end position="314"/>
    </location>
</feature>
<comment type="caution">
    <text evidence="9">The sequence shown here is derived from an EMBL/GenBank/DDBJ whole genome shotgun (WGS) entry which is preliminary data.</text>
</comment>
<accession>A0A835TJA2</accession>
<proteinExistence type="predicted"/>
<evidence type="ECO:0000256" key="6">
    <source>
        <dbReference type="ARBA" id="ARBA00023242"/>
    </source>
</evidence>
<name>A0A835TJA2_CHLIN</name>
<evidence type="ECO:0000259" key="8">
    <source>
        <dbReference type="PROSITE" id="PS51519"/>
    </source>
</evidence>
<feature type="region of interest" description="Disordered" evidence="7">
    <location>
        <begin position="421"/>
        <end position="455"/>
    </location>
</feature>
<feature type="compositionally biased region" description="Gly residues" evidence="7">
    <location>
        <begin position="700"/>
        <end position="709"/>
    </location>
</feature>
<feature type="compositionally biased region" description="Gly residues" evidence="7">
    <location>
        <begin position="593"/>
        <end position="603"/>
    </location>
</feature>
<dbReference type="AlphaFoldDB" id="A0A835TJA2"/>
<keyword evidence="2" id="KW-0805">Transcription regulation</keyword>
<feature type="region of interest" description="Disordered" evidence="7">
    <location>
        <begin position="555"/>
        <end position="624"/>
    </location>
</feature>
<dbReference type="InterPro" id="IPR003035">
    <property type="entry name" value="RWP-RK_dom"/>
</dbReference>
<keyword evidence="6" id="KW-0539">Nucleus</keyword>
<protein>
    <recommendedName>
        <fullName evidence="8">RWP-RK domain-containing protein</fullName>
    </recommendedName>
</protein>
<evidence type="ECO:0000313" key="10">
    <source>
        <dbReference type="Proteomes" id="UP000650467"/>
    </source>
</evidence>
<feature type="region of interest" description="Disordered" evidence="7">
    <location>
        <begin position="22"/>
        <end position="50"/>
    </location>
</feature>
<reference evidence="9" key="1">
    <citation type="journal article" date="2020" name="bioRxiv">
        <title>Comparative genomics of Chlamydomonas.</title>
        <authorList>
            <person name="Craig R.J."/>
            <person name="Hasan A.R."/>
            <person name="Ness R.W."/>
            <person name="Keightley P.D."/>
        </authorList>
    </citation>
    <scope>NUCLEOTIDE SEQUENCE</scope>
    <source>
        <strain evidence="9">SAG 7.73</strain>
    </source>
</reference>
<feature type="compositionally biased region" description="Gly residues" evidence="7">
    <location>
        <begin position="303"/>
        <end position="313"/>
    </location>
</feature>
<feature type="compositionally biased region" description="Low complexity" evidence="7">
    <location>
        <begin position="366"/>
        <end position="378"/>
    </location>
</feature>
<evidence type="ECO:0000256" key="2">
    <source>
        <dbReference type="ARBA" id="ARBA00023015"/>
    </source>
</evidence>
<feature type="region of interest" description="Disordered" evidence="7">
    <location>
        <begin position="830"/>
        <end position="897"/>
    </location>
</feature>
<feature type="compositionally biased region" description="Acidic residues" evidence="7">
    <location>
        <begin position="572"/>
        <end position="587"/>
    </location>
</feature>
<feature type="compositionally biased region" description="Acidic residues" evidence="7">
    <location>
        <begin position="875"/>
        <end position="887"/>
    </location>
</feature>
<feature type="region of interest" description="Disordered" evidence="7">
    <location>
        <begin position="700"/>
        <end position="727"/>
    </location>
</feature>
<keyword evidence="3" id="KW-0175">Coiled coil</keyword>
<dbReference type="Pfam" id="PF02042">
    <property type="entry name" value="RWP-RK"/>
    <property type="match status" value="1"/>
</dbReference>
<feature type="domain" description="RWP-RK" evidence="8">
    <location>
        <begin position="711"/>
        <end position="795"/>
    </location>
</feature>
<evidence type="ECO:0000256" key="5">
    <source>
        <dbReference type="ARBA" id="ARBA00023163"/>
    </source>
</evidence>
<evidence type="ECO:0000256" key="3">
    <source>
        <dbReference type="ARBA" id="ARBA00023054"/>
    </source>
</evidence>
<keyword evidence="5" id="KW-0804">Transcription</keyword>
<evidence type="ECO:0000256" key="1">
    <source>
        <dbReference type="ARBA" id="ARBA00004049"/>
    </source>
</evidence>
<evidence type="ECO:0000256" key="7">
    <source>
        <dbReference type="SAM" id="MobiDB-lite"/>
    </source>
</evidence>
<organism evidence="9 10">
    <name type="scientific">Chlamydomonas incerta</name>
    <dbReference type="NCBI Taxonomy" id="51695"/>
    <lineage>
        <taxon>Eukaryota</taxon>
        <taxon>Viridiplantae</taxon>
        <taxon>Chlorophyta</taxon>
        <taxon>core chlorophytes</taxon>
        <taxon>Chlorophyceae</taxon>
        <taxon>CS clade</taxon>
        <taxon>Chlamydomonadales</taxon>
        <taxon>Chlamydomonadaceae</taxon>
        <taxon>Chlamydomonas</taxon>
    </lineage>
</organism>
<feature type="region of interest" description="Disordered" evidence="7">
    <location>
        <begin position="334"/>
        <end position="387"/>
    </location>
</feature>
<dbReference type="GO" id="GO:0003700">
    <property type="term" value="F:DNA-binding transcription factor activity"/>
    <property type="evidence" value="ECO:0007669"/>
    <property type="project" value="InterPro"/>
</dbReference>
<keyword evidence="4" id="KW-0238">DNA-binding</keyword>
<evidence type="ECO:0000313" key="9">
    <source>
        <dbReference type="EMBL" id="KAG2439461.1"/>
    </source>
</evidence>
<dbReference type="PANTHER" id="PTHR46373">
    <property type="entry name" value="PROTEIN RKD4"/>
    <property type="match status" value="1"/>
</dbReference>
<sequence length="897" mass="87862">MELMRQQQVAAAAAVAAAAGAAPKGSPLEGSKDSAEGADLGPDHGFGGGQTRALTKKELATGLHLVLGEGMSEFLAMGVHPTLFAEYLEQIKAASWAMWSGPGLPPANMLRQRMHVALTSPLAIRLLQLDINAGLASKGVRAGPAGLLQGLPLQVPPGMMPMQMAGLGGVDPMLLGSPQHNVAAAMAAAAAAAAAAGGNWPGAGGVPGMLPFPPFGPMATAQMGGGMVDPAMLAAAAAAQQPGAAELEQILLRQQQLQQAKQESHDEQHQQHQQQHQQQHRKQQQTPHGGEAALRRKASSGSGRAGGAGGGSRVRGVSVATAAAADALMGQDVPAASPAERDGDAAVLGRWPSRGSGRQQGDAHARGGAAAGAEVAGPAGKGSGGGAAAAAATAAGAAAAAALGLSRLEALMAATEHVAGLGGEEEGAPESDLGAAAARGEPAGVREAGVPKAGPGGADDPLECEEDFFNAAAAAAAAAAMGGGAAAAATVGVKRRRGASAGAAGAGIADPGAAGTKGLAAAAATAAAMALDRTALLLKAASAAAAADPELRAGGELAGGAMGPHADGAGAGDDDDDDGDDDGDDDPWLGPPGAAGAGAGAGAAGQRSSKARRALAGGRTGSGSVGVGGAAAAQLLLGGALGALGGHGHSVGVGRDGRVLPDGAYTAAAALRRGGGGDDDASMGDGDEDAEYMMGGSGGGMGGGGGGRGRSPATGGDRGGRGWPSGKVGRDDLKQYYHLQAREAAKLLGMALSCFKKVCRRLGVPRWPARKLVCLQRMASTLRTMTNMSAPEKQEALRRVRQNIEDILEDPETAVYEDIRKLLHGQYKMRTNQRQVRGKSGRISGGGGGGGGGGGSGSGGGRPRPSGAGGGLSGDGDDWDDEDDGEDMMLMAPGAMD</sequence>
<dbReference type="GO" id="GO:0003677">
    <property type="term" value="F:DNA binding"/>
    <property type="evidence" value="ECO:0007669"/>
    <property type="project" value="UniProtKB-KW"/>
</dbReference>
<dbReference type="EMBL" id="JAEHOC010000008">
    <property type="protein sequence ID" value="KAG2439461.1"/>
    <property type="molecule type" value="Genomic_DNA"/>
</dbReference>
<dbReference type="OrthoDB" id="552509at2759"/>
<keyword evidence="10" id="KW-1185">Reference proteome</keyword>
<gene>
    <name evidence="9" type="ORF">HXX76_004816</name>
</gene>
<dbReference type="Proteomes" id="UP000650467">
    <property type="component" value="Unassembled WGS sequence"/>
</dbReference>
<evidence type="ECO:0000256" key="4">
    <source>
        <dbReference type="ARBA" id="ARBA00023125"/>
    </source>
</evidence>
<dbReference type="PANTHER" id="PTHR46373:SF2">
    <property type="entry name" value="RWP-RK DOMAIN-CONTAINING PROTEIN"/>
    <property type="match status" value="1"/>
</dbReference>
<dbReference type="InterPro" id="IPR044607">
    <property type="entry name" value="RKD-like"/>
</dbReference>
<comment type="function">
    <text evidence="1">Putative transcription factor.</text>
</comment>
<feature type="compositionally biased region" description="Gly residues" evidence="7">
    <location>
        <begin position="843"/>
        <end position="874"/>
    </location>
</feature>